<evidence type="ECO:0000256" key="1">
    <source>
        <dbReference type="SAM" id="MobiDB-lite"/>
    </source>
</evidence>
<gene>
    <name evidence="2" type="ORF">RhiirC2_793197</name>
</gene>
<protein>
    <submittedName>
        <fullName evidence="2">Uncharacterized protein</fullName>
    </submittedName>
</protein>
<proteinExistence type="predicted"/>
<feature type="non-terminal residue" evidence="2">
    <location>
        <position position="128"/>
    </location>
</feature>
<dbReference type="AlphaFoldDB" id="A0A2N1MFW9"/>
<name>A0A2N1MFW9_9GLOM</name>
<reference evidence="2 3" key="2">
    <citation type="submission" date="2017-10" db="EMBL/GenBank/DDBJ databases">
        <title>Extensive intraspecific genome diversity in a model arbuscular mycorrhizal fungus.</title>
        <authorList>
            <person name="Chen E.C.H."/>
            <person name="Morin E."/>
            <person name="Baudet D."/>
            <person name="Noel J."/>
            <person name="Ndikumana S."/>
            <person name="Charron P."/>
            <person name="St-Onge C."/>
            <person name="Giorgi J."/>
            <person name="Grigoriev I.V."/>
            <person name="Roux C."/>
            <person name="Martin F.M."/>
            <person name="Corradi N."/>
        </authorList>
    </citation>
    <scope>NUCLEOTIDE SEQUENCE [LARGE SCALE GENOMIC DNA]</scope>
    <source>
        <strain evidence="2 3">C2</strain>
    </source>
</reference>
<dbReference type="Proteomes" id="UP000233469">
    <property type="component" value="Unassembled WGS sequence"/>
</dbReference>
<dbReference type="EMBL" id="LLXL01002556">
    <property type="protein sequence ID" value="PKK60526.1"/>
    <property type="molecule type" value="Genomic_DNA"/>
</dbReference>
<reference evidence="2 3" key="1">
    <citation type="submission" date="2016-04" db="EMBL/GenBank/DDBJ databases">
        <title>Genome analyses suggest a sexual origin of heterokaryosis in a supposedly ancient asexual fungus.</title>
        <authorList>
            <person name="Ropars J."/>
            <person name="Sedzielewska K."/>
            <person name="Noel J."/>
            <person name="Charron P."/>
            <person name="Farinelli L."/>
            <person name="Marton T."/>
            <person name="Kruger M."/>
            <person name="Pelin A."/>
            <person name="Brachmann A."/>
            <person name="Corradi N."/>
        </authorList>
    </citation>
    <scope>NUCLEOTIDE SEQUENCE [LARGE SCALE GENOMIC DNA]</scope>
    <source>
        <strain evidence="2 3">C2</strain>
    </source>
</reference>
<comment type="caution">
    <text evidence="2">The sequence shown here is derived from an EMBL/GenBank/DDBJ whole genome shotgun (WGS) entry which is preliminary data.</text>
</comment>
<evidence type="ECO:0000313" key="2">
    <source>
        <dbReference type="EMBL" id="PKK60526.1"/>
    </source>
</evidence>
<dbReference type="VEuPathDB" id="FungiDB:RhiirA1_475227"/>
<feature type="region of interest" description="Disordered" evidence="1">
    <location>
        <begin position="66"/>
        <end position="108"/>
    </location>
</feature>
<organism evidence="2 3">
    <name type="scientific">Rhizophagus irregularis</name>
    <dbReference type="NCBI Taxonomy" id="588596"/>
    <lineage>
        <taxon>Eukaryota</taxon>
        <taxon>Fungi</taxon>
        <taxon>Fungi incertae sedis</taxon>
        <taxon>Mucoromycota</taxon>
        <taxon>Glomeromycotina</taxon>
        <taxon>Glomeromycetes</taxon>
        <taxon>Glomerales</taxon>
        <taxon>Glomeraceae</taxon>
        <taxon>Rhizophagus</taxon>
    </lineage>
</organism>
<evidence type="ECO:0000313" key="3">
    <source>
        <dbReference type="Proteomes" id="UP000233469"/>
    </source>
</evidence>
<feature type="compositionally biased region" description="Low complexity" evidence="1">
    <location>
        <begin position="90"/>
        <end position="99"/>
    </location>
</feature>
<sequence length="128" mass="14508">MFSRGPLREANYRIDKDLPTLTADPLTKNFRKENFIYLLYLRTNNSYILPNSYLLTCLKTLLDRRGGGSYNPNSNRAARQEKKNNKKQLSDNSGSDSDSTTQKRSRIITENTIDEDFIADAPADGGLV</sequence>
<accession>A0A2N1MFW9</accession>